<dbReference type="InterPro" id="IPR050345">
    <property type="entry name" value="Aliph_Amidase/BUP"/>
</dbReference>
<gene>
    <name evidence="3" type="primary">ramA</name>
    <name evidence="3" type="ORF">SAMEA3545359_01195</name>
</gene>
<name>A0A1C6I3E2_9FIRM</name>
<evidence type="ECO:0000256" key="1">
    <source>
        <dbReference type="ARBA" id="ARBA00022801"/>
    </source>
</evidence>
<dbReference type="PANTHER" id="PTHR43674:SF16">
    <property type="entry name" value="CARBON-NITROGEN FAMILY, PUTATIVE (AFU_ORTHOLOGUE AFUA_5G02350)-RELATED"/>
    <property type="match status" value="1"/>
</dbReference>
<sequence length="318" mass="35007">MENTAVQRDIVNLAAVNLRAVWGDKAQNLRRILDYTVAAARRGADIITFPELALTGYEDQPDTPLSEKMHHRLAETAGGPSIAAVADCCRQLGVYVVFGLPERDPATGAVYNAAAVCGPDGPLGIYRKMHPAGDESLWCQKGEQPLLFSTPWGPVGVGICYDSYSFPELLRYYAASGARLYLNPTAMPENHRRESRSFYRDTLYAAVHQNDIFLVSANLVSEDVIDPGYRWRLPAGPGIPQPATFLGGSLVIGPGFGRRVHLYAGSPRHCEAELVLTTVDLSLSNRTIYSQNPYTGTPDFRPECYQQLYGELARRQGR</sequence>
<proteinExistence type="predicted"/>
<feature type="domain" description="CN hydrolase" evidence="2">
    <location>
        <begin position="11"/>
        <end position="281"/>
    </location>
</feature>
<dbReference type="PANTHER" id="PTHR43674">
    <property type="entry name" value="NITRILASE C965.09-RELATED"/>
    <property type="match status" value="1"/>
</dbReference>
<organism evidence="3">
    <name type="scientific">uncultured Anaerotruncus sp</name>
    <dbReference type="NCBI Taxonomy" id="905011"/>
    <lineage>
        <taxon>Bacteria</taxon>
        <taxon>Bacillati</taxon>
        <taxon>Bacillota</taxon>
        <taxon>Clostridia</taxon>
        <taxon>Eubacteriales</taxon>
        <taxon>Oscillospiraceae</taxon>
        <taxon>Anaerotruncus</taxon>
        <taxon>environmental samples</taxon>
    </lineage>
</organism>
<dbReference type="PROSITE" id="PS50263">
    <property type="entry name" value="CN_HYDROLASE"/>
    <property type="match status" value="1"/>
</dbReference>
<dbReference type="EMBL" id="FMHG01000001">
    <property type="protein sequence ID" value="SCJ64023.1"/>
    <property type="molecule type" value="Genomic_DNA"/>
</dbReference>
<protein>
    <submittedName>
        <fullName evidence="3">(R)-stereoselective amidase</fullName>
        <ecNumber evidence="3">3.5.1.100</ecNumber>
    </submittedName>
</protein>
<dbReference type="Pfam" id="PF00795">
    <property type="entry name" value="CN_hydrolase"/>
    <property type="match status" value="1"/>
</dbReference>
<keyword evidence="1 3" id="KW-0378">Hydrolase</keyword>
<evidence type="ECO:0000313" key="3">
    <source>
        <dbReference type="EMBL" id="SCJ64023.1"/>
    </source>
</evidence>
<dbReference type="AlphaFoldDB" id="A0A1C6I3E2"/>
<dbReference type="InterPro" id="IPR036526">
    <property type="entry name" value="C-N_Hydrolase_sf"/>
</dbReference>
<dbReference type="GO" id="GO:0016811">
    <property type="term" value="F:hydrolase activity, acting on carbon-nitrogen (but not peptide) bonds, in linear amides"/>
    <property type="evidence" value="ECO:0007669"/>
    <property type="project" value="TreeGrafter"/>
</dbReference>
<dbReference type="Gene3D" id="3.60.110.10">
    <property type="entry name" value="Carbon-nitrogen hydrolase"/>
    <property type="match status" value="1"/>
</dbReference>
<dbReference type="EC" id="3.5.1.100" evidence="3"/>
<accession>A0A1C6I3E2</accession>
<dbReference type="InterPro" id="IPR003010">
    <property type="entry name" value="C-N_Hydrolase"/>
</dbReference>
<reference evidence="3" key="1">
    <citation type="submission" date="2015-09" db="EMBL/GenBank/DDBJ databases">
        <authorList>
            <consortium name="Pathogen Informatics"/>
        </authorList>
    </citation>
    <scope>NUCLEOTIDE SEQUENCE</scope>
    <source>
        <strain evidence="3">2789STDY5834896</strain>
    </source>
</reference>
<dbReference type="SUPFAM" id="SSF56317">
    <property type="entry name" value="Carbon-nitrogen hydrolase"/>
    <property type="match status" value="1"/>
</dbReference>
<dbReference type="CDD" id="cd07197">
    <property type="entry name" value="nitrilase"/>
    <property type="match status" value="1"/>
</dbReference>
<evidence type="ECO:0000259" key="2">
    <source>
        <dbReference type="PROSITE" id="PS50263"/>
    </source>
</evidence>